<name>X1AHC0_9ZZZZ</name>
<dbReference type="Pfam" id="PF13489">
    <property type="entry name" value="Methyltransf_23"/>
    <property type="match status" value="1"/>
</dbReference>
<protein>
    <recommendedName>
        <fullName evidence="2">Methyltransferase type 11 domain-containing protein</fullName>
    </recommendedName>
</protein>
<dbReference type="AlphaFoldDB" id="X1AHC0"/>
<proteinExistence type="predicted"/>
<dbReference type="Gene3D" id="3.40.50.150">
    <property type="entry name" value="Vaccinia Virus protein VP39"/>
    <property type="match status" value="1"/>
</dbReference>
<comment type="caution">
    <text evidence="1">The sequence shown here is derived from an EMBL/GenBank/DDBJ whole genome shotgun (WGS) entry which is preliminary data.</text>
</comment>
<reference evidence="1" key="1">
    <citation type="journal article" date="2014" name="Front. Microbiol.">
        <title>High frequency of phylogenetically diverse reductive dehalogenase-homologous genes in deep subseafloor sedimentary metagenomes.</title>
        <authorList>
            <person name="Kawai M."/>
            <person name="Futagami T."/>
            <person name="Toyoda A."/>
            <person name="Takaki Y."/>
            <person name="Nishi S."/>
            <person name="Hori S."/>
            <person name="Arai W."/>
            <person name="Tsubouchi T."/>
            <person name="Morono Y."/>
            <person name="Uchiyama I."/>
            <person name="Ito T."/>
            <person name="Fujiyama A."/>
            <person name="Inagaki F."/>
            <person name="Takami H."/>
        </authorList>
    </citation>
    <scope>NUCLEOTIDE SEQUENCE</scope>
    <source>
        <strain evidence="1">Expedition CK06-06</strain>
    </source>
</reference>
<dbReference type="EMBL" id="BART01019058">
    <property type="protein sequence ID" value="GAG81384.1"/>
    <property type="molecule type" value="Genomic_DNA"/>
</dbReference>
<dbReference type="SUPFAM" id="SSF53335">
    <property type="entry name" value="S-adenosyl-L-methionine-dependent methyltransferases"/>
    <property type="match status" value="1"/>
</dbReference>
<dbReference type="PANTHER" id="PTHR43861">
    <property type="entry name" value="TRANS-ACONITATE 2-METHYLTRANSFERASE-RELATED"/>
    <property type="match status" value="1"/>
</dbReference>
<dbReference type="CDD" id="cd02440">
    <property type="entry name" value="AdoMet_MTases"/>
    <property type="match status" value="1"/>
</dbReference>
<accession>X1AHC0</accession>
<feature type="non-terminal residue" evidence="1">
    <location>
        <position position="1"/>
    </location>
</feature>
<evidence type="ECO:0008006" key="2">
    <source>
        <dbReference type="Google" id="ProtNLM"/>
    </source>
</evidence>
<gene>
    <name evidence="1" type="ORF">S01H4_35779</name>
</gene>
<sequence>VSGDSASYVRSELKMPVITGQIEEIDIEDNSMDIITMWHALEHTPDPREHLKKAWNWLKPDGFLVVDVPNHEGTDAKETWNSWNGWDLPYHLYHFTPKTLINMLSQHGFKTCRTKDYHSQYIKERFGRIPIINLFARIIAKCYSGQSFAVVAKKETK</sequence>
<organism evidence="1">
    <name type="scientific">marine sediment metagenome</name>
    <dbReference type="NCBI Taxonomy" id="412755"/>
    <lineage>
        <taxon>unclassified sequences</taxon>
        <taxon>metagenomes</taxon>
        <taxon>ecological metagenomes</taxon>
    </lineage>
</organism>
<evidence type="ECO:0000313" key="1">
    <source>
        <dbReference type="EMBL" id="GAG81384.1"/>
    </source>
</evidence>
<dbReference type="InterPro" id="IPR029063">
    <property type="entry name" value="SAM-dependent_MTases_sf"/>
</dbReference>